<keyword evidence="4 16" id="KW-0410">Iron transport</keyword>
<keyword evidence="11 14" id="KW-0342">GTP-binding</keyword>
<feature type="transmembrane region" description="Helical" evidence="16">
    <location>
        <begin position="388"/>
        <end position="410"/>
    </location>
</feature>
<evidence type="ECO:0000256" key="3">
    <source>
        <dbReference type="ARBA" id="ARBA00022475"/>
    </source>
</evidence>
<comment type="function">
    <text evidence="16">Probable transporter of a GTP-driven Fe(2+) uptake system.</text>
</comment>
<evidence type="ECO:0000256" key="7">
    <source>
        <dbReference type="ARBA" id="ARBA00022741"/>
    </source>
</evidence>
<evidence type="ECO:0000256" key="16">
    <source>
        <dbReference type="RuleBase" id="RU362098"/>
    </source>
</evidence>
<feature type="transmembrane region" description="Helical" evidence="16">
    <location>
        <begin position="677"/>
        <end position="698"/>
    </location>
</feature>
<evidence type="ECO:0000256" key="2">
    <source>
        <dbReference type="ARBA" id="ARBA00022448"/>
    </source>
</evidence>
<evidence type="ECO:0000256" key="12">
    <source>
        <dbReference type="ARBA" id="ARBA00023136"/>
    </source>
</evidence>
<dbReference type="FunFam" id="3.40.50.300:FF:000426">
    <property type="entry name" value="Ferrous iron transport protein B"/>
    <property type="match status" value="1"/>
</dbReference>
<gene>
    <name evidence="18" type="ORF">MIN45_P1665</name>
</gene>
<dbReference type="CDD" id="cd01879">
    <property type="entry name" value="FeoB"/>
    <property type="match status" value="1"/>
</dbReference>
<evidence type="ECO:0000256" key="4">
    <source>
        <dbReference type="ARBA" id="ARBA00022496"/>
    </source>
</evidence>
<feature type="binding site" evidence="14">
    <location>
        <begin position="10"/>
        <end position="17"/>
    </location>
    <ligand>
        <name>GTP</name>
        <dbReference type="ChEBI" id="CHEBI:37565"/>
        <label>1</label>
    </ligand>
</feature>
<keyword evidence="19" id="KW-1185">Reference proteome</keyword>
<evidence type="ECO:0000256" key="14">
    <source>
        <dbReference type="PIRSR" id="PIRSR603373-1"/>
    </source>
</evidence>
<dbReference type="InterPro" id="IPR041069">
    <property type="entry name" value="FeoB_Cyto"/>
</dbReference>
<dbReference type="AlphaFoldDB" id="A0AAU9C077"/>
<keyword evidence="9 16" id="KW-0408">Iron</keyword>
<feature type="transmembrane region" description="Helical" evidence="16">
    <location>
        <begin position="422"/>
        <end position="448"/>
    </location>
</feature>
<feature type="transmembrane region" description="Helical" evidence="16">
    <location>
        <begin position="737"/>
        <end position="755"/>
    </location>
</feature>
<dbReference type="Gene3D" id="3.40.50.300">
    <property type="entry name" value="P-loop containing nucleotide triphosphate hydrolases"/>
    <property type="match status" value="1"/>
</dbReference>
<dbReference type="SUPFAM" id="SSF52540">
    <property type="entry name" value="P-loop containing nucleoside triphosphate hydrolases"/>
    <property type="match status" value="1"/>
</dbReference>
<keyword evidence="5" id="KW-0997">Cell inner membrane</keyword>
<dbReference type="InterPro" id="IPR030389">
    <property type="entry name" value="G_FEOB_dom"/>
</dbReference>
<evidence type="ECO:0000256" key="9">
    <source>
        <dbReference type="ARBA" id="ARBA00023004"/>
    </source>
</evidence>
<keyword evidence="2 16" id="KW-0813">Transport</keyword>
<evidence type="ECO:0000256" key="11">
    <source>
        <dbReference type="ARBA" id="ARBA00023134"/>
    </source>
</evidence>
<name>A0AAU9C077_9GAMM</name>
<keyword evidence="12 16" id="KW-0472">Membrane</keyword>
<evidence type="ECO:0000313" key="19">
    <source>
        <dbReference type="Proteomes" id="UP001321450"/>
    </source>
</evidence>
<keyword evidence="3" id="KW-1003">Cell membrane</keyword>
<evidence type="ECO:0000256" key="13">
    <source>
        <dbReference type="NCBIfam" id="TIGR00437"/>
    </source>
</evidence>
<dbReference type="GO" id="GO:0046872">
    <property type="term" value="F:metal ion binding"/>
    <property type="evidence" value="ECO:0007669"/>
    <property type="project" value="UniProtKB-KW"/>
</dbReference>
<evidence type="ECO:0000259" key="17">
    <source>
        <dbReference type="PROSITE" id="PS51711"/>
    </source>
</evidence>
<evidence type="ECO:0000256" key="8">
    <source>
        <dbReference type="ARBA" id="ARBA00022989"/>
    </source>
</evidence>
<dbReference type="GO" id="GO:0005525">
    <property type="term" value="F:GTP binding"/>
    <property type="evidence" value="ECO:0007669"/>
    <property type="project" value="UniProtKB-KW"/>
</dbReference>
<feature type="binding site" evidence="15">
    <location>
        <position position="25"/>
    </location>
    <ligand>
        <name>Mg(2+)</name>
        <dbReference type="ChEBI" id="CHEBI:18420"/>
        <label>2</label>
    </ligand>
</feature>
<dbReference type="InterPro" id="IPR050860">
    <property type="entry name" value="FeoB_GTPase"/>
</dbReference>
<feature type="transmembrane region" description="Helical" evidence="16">
    <location>
        <begin position="455"/>
        <end position="474"/>
    </location>
</feature>
<dbReference type="InterPro" id="IPR011640">
    <property type="entry name" value="Fe2_transport_prot_B_C"/>
</dbReference>
<dbReference type="Gene3D" id="1.10.287.1770">
    <property type="match status" value="1"/>
</dbReference>
<feature type="domain" description="FeoB-type G" evidence="17">
    <location>
        <begin position="3"/>
        <end position="167"/>
    </location>
</feature>
<keyword evidence="7 14" id="KW-0547">Nucleotide-binding</keyword>
<feature type="binding site" evidence="15">
    <location>
        <position position="21"/>
    </location>
    <ligand>
        <name>Mg(2+)</name>
        <dbReference type="ChEBI" id="CHEBI:18420"/>
        <label>2</label>
    </ligand>
</feature>
<feature type="transmembrane region" description="Helical" evidence="16">
    <location>
        <begin position="347"/>
        <end position="368"/>
    </location>
</feature>
<dbReference type="PANTHER" id="PTHR43185:SF1">
    <property type="entry name" value="FE(2+) TRANSPORTER FEOB"/>
    <property type="match status" value="1"/>
</dbReference>
<dbReference type="NCBIfam" id="TIGR00437">
    <property type="entry name" value="feoB"/>
    <property type="match status" value="1"/>
</dbReference>
<dbReference type="Pfam" id="PF07664">
    <property type="entry name" value="FeoB_C"/>
    <property type="match status" value="1"/>
</dbReference>
<dbReference type="PROSITE" id="PS51711">
    <property type="entry name" value="G_FEOB"/>
    <property type="match status" value="1"/>
</dbReference>
<dbReference type="InterPro" id="IPR003373">
    <property type="entry name" value="Fe2_transport_prot-B"/>
</dbReference>
<keyword evidence="15" id="KW-0460">Magnesium</keyword>
<dbReference type="Proteomes" id="UP001321450">
    <property type="component" value="Chromosome"/>
</dbReference>
<organism evidence="18 19">
    <name type="scientific">Methylomarinovum tepidoasis</name>
    <dbReference type="NCBI Taxonomy" id="2840183"/>
    <lineage>
        <taxon>Bacteria</taxon>
        <taxon>Pseudomonadati</taxon>
        <taxon>Pseudomonadota</taxon>
        <taxon>Gammaproteobacteria</taxon>
        <taxon>Methylococcales</taxon>
        <taxon>Methylothermaceae</taxon>
        <taxon>Methylomarinovum</taxon>
    </lineage>
</organism>
<reference evidence="19" key="1">
    <citation type="journal article" date="2024" name="Int. J. Syst. Evol. Microbiol.">
        <title>Methylomarinovum tepidoasis sp. nov., a moderately thermophilic methanotroph of the family Methylothermaceae isolated from a deep-sea hydrothermal field.</title>
        <authorList>
            <person name="Hirayama H."/>
            <person name="Takaki Y."/>
            <person name="Abe M."/>
            <person name="Miyazaki M."/>
            <person name="Uematsu K."/>
            <person name="Matsui Y."/>
            <person name="Takai K."/>
        </authorList>
    </citation>
    <scope>NUCLEOTIDE SEQUENCE [LARGE SCALE GENOMIC DNA]</scope>
    <source>
        <strain evidence="19">IN45</strain>
    </source>
</reference>
<dbReference type="PANTHER" id="PTHR43185">
    <property type="entry name" value="FERROUS IRON TRANSPORT PROTEIN B"/>
    <property type="match status" value="1"/>
</dbReference>
<dbReference type="NCBIfam" id="TIGR00231">
    <property type="entry name" value="small_GTP"/>
    <property type="match status" value="1"/>
</dbReference>
<feature type="transmembrane region" description="Helical" evidence="16">
    <location>
        <begin position="283"/>
        <end position="311"/>
    </location>
</feature>
<evidence type="ECO:0000256" key="6">
    <source>
        <dbReference type="ARBA" id="ARBA00022692"/>
    </source>
</evidence>
<evidence type="ECO:0000256" key="10">
    <source>
        <dbReference type="ARBA" id="ARBA00023065"/>
    </source>
</evidence>
<dbReference type="Pfam" id="PF02421">
    <property type="entry name" value="FeoB_N"/>
    <property type="match status" value="1"/>
</dbReference>
<feature type="transmembrane region" description="Helical" evidence="16">
    <location>
        <begin position="705"/>
        <end position="725"/>
    </location>
</feature>
<dbReference type="EMBL" id="AP024718">
    <property type="protein sequence ID" value="BCX89293.1"/>
    <property type="molecule type" value="Genomic_DNA"/>
</dbReference>
<comment type="similarity">
    <text evidence="16">Belongs to the TRAFAC class TrmE-Era-EngA-EngB-Septin-like GTPase superfamily. FeoB GTPase (TC 9.A.8) family.</text>
</comment>
<evidence type="ECO:0000313" key="18">
    <source>
        <dbReference type="EMBL" id="BCX89293.1"/>
    </source>
</evidence>
<protein>
    <recommendedName>
        <fullName evidence="13 16">Ferrous iron transport protein B</fullName>
    </recommendedName>
</protein>
<keyword evidence="10" id="KW-0406">Ion transport</keyword>
<dbReference type="InterPro" id="IPR005225">
    <property type="entry name" value="Small_GTP-bd"/>
</dbReference>
<feature type="binding site" evidence="15">
    <location>
        <position position="24"/>
    </location>
    <ligand>
        <name>Mg(2+)</name>
        <dbReference type="ChEBI" id="CHEBI:18420"/>
        <label>2</label>
    </ligand>
</feature>
<keyword evidence="6 16" id="KW-0812">Transmembrane</keyword>
<evidence type="ECO:0000256" key="15">
    <source>
        <dbReference type="PIRSR" id="PIRSR603373-2"/>
    </source>
</evidence>
<accession>A0AAU9C077</accession>
<dbReference type="InterPro" id="IPR027417">
    <property type="entry name" value="P-loop_NTPase"/>
</dbReference>
<dbReference type="GO" id="GO:0005886">
    <property type="term" value="C:plasma membrane"/>
    <property type="evidence" value="ECO:0007669"/>
    <property type="project" value="UniProtKB-SubCell"/>
</dbReference>
<dbReference type="InterPro" id="IPR011642">
    <property type="entry name" value="Gate_dom"/>
</dbReference>
<sequence length="781" mass="84566">MTAYTIALIGNPNSGKTSLFNRLTGARQRTGNWPGVTVERKEGDYRFGGATFRVVDLPGTYSLDPEETSPDERIARDFILSRQADVLVNIADASQLERALYLTLQLAETGVPQVLALNMMDLAESRGIEVDAAELSRLLDTPVVPIVARDGTGLEDLKAAIARQAREPVPPRIQITYPPALEQAIARLTPALARIAPTRPGRWLALHLLAGHPPPEPLPETLAAQIGELRTRLQGELGPDLDLVIADARYRQAHELARQVTRRHITGSRSLSDRIDAVVLNRWLGMPVFLLAMYALFTFTINIGGAFVDFFDQAAGALFVEGMKRLLAGWGVPTWLQVLLADGIGGGIQVVATFIPIIGFLYLFLTFLEDSGYMARAAFIMDRLMQRLGLPGKAFVPLIVGFGCNVPAIMATRTLERERERILTVMMAPFMSCGARLAVYALFAAAFFPQGGQNVVFLLYLVGILAAMGTAFLLKSTLLPGDPQPLLLELPAYQLPSGRNLLLHSWLRLKGFVTDAGKYIVVMVMVVNLLNAWGTDGRFGDVAPHRSMLAAAAQAVTPALRPLGIADDNWPATVGILTGVLAKEVVVGTLDTLYSRLDETAAPLETETTAFDLKAELAAAIATIPVNLHDSLDALGDPLGLRVLESGGDLEQAATVQEVHRSTFGAMVRHFDGRIGAFAYLLFVLLYSPCVAATAAIRRETGSRWMLFALGWTTGLAYGVATFFYQAATLPRHPLSSLAWMAAVAAALALFWLSLRLRRQPPPPLAPSGGGPGLIHRSCCR</sequence>
<evidence type="ECO:0000256" key="1">
    <source>
        <dbReference type="ARBA" id="ARBA00004429"/>
    </source>
</evidence>
<dbReference type="Pfam" id="PF07670">
    <property type="entry name" value="Gate"/>
    <property type="match status" value="2"/>
</dbReference>
<comment type="subcellular location">
    <subcellularLocation>
        <location evidence="1 16">Cell inner membrane</location>
        <topology evidence="1 16">Multi-pass membrane protein</topology>
    </subcellularLocation>
</comment>
<proteinExistence type="inferred from homology"/>
<keyword evidence="15" id="KW-0479">Metal-binding</keyword>
<dbReference type="NCBIfam" id="NF007105">
    <property type="entry name" value="PRK09554.1"/>
    <property type="match status" value="1"/>
</dbReference>
<feature type="binding site" evidence="14">
    <location>
        <begin position="118"/>
        <end position="121"/>
    </location>
    <ligand>
        <name>GTP</name>
        <dbReference type="ChEBI" id="CHEBI:37565"/>
        <label>1</label>
    </ligand>
</feature>
<feature type="binding site" evidence="14">
    <location>
        <begin position="56"/>
        <end position="59"/>
    </location>
    <ligand>
        <name>GTP</name>
        <dbReference type="ChEBI" id="CHEBI:37565"/>
        <label>3</label>
    </ligand>
</feature>
<dbReference type="Pfam" id="PF17910">
    <property type="entry name" value="FeoB_Cyto"/>
    <property type="match status" value="1"/>
</dbReference>
<dbReference type="RefSeq" id="WP_286291592.1">
    <property type="nucleotide sequence ID" value="NZ_AP024718.1"/>
</dbReference>
<feature type="binding site" evidence="14">
    <location>
        <begin position="35"/>
        <end position="39"/>
    </location>
    <ligand>
        <name>GTP</name>
        <dbReference type="ChEBI" id="CHEBI:37565"/>
        <label>2</label>
    </ligand>
</feature>
<dbReference type="GO" id="GO:0015093">
    <property type="term" value="F:ferrous iron transmembrane transporter activity"/>
    <property type="evidence" value="ECO:0007669"/>
    <property type="project" value="UniProtKB-UniRule"/>
</dbReference>
<dbReference type="KEGG" id="meiy:MIN45_P1665"/>
<evidence type="ECO:0000256" key="5">
    <source>
        <dbReference type="ARBA" id="ARBA00022519"/>
    </source>
</evidence>
<keyword evidence="8 16" id="KW-1133">Transmembrane helix</keyword>